<dbReference type="GO" id="GO:0009279">
    <property type="term" value="C:cell outer membrane"/>
    <property type="evidence" value="ECO:0007669"/>
    <property type="project" value="UniProtKB-SubCell"/>
</dbReference>
<dbReference type="EMBL" id="WHZZ01000001">
    <property type="protein sequence ID" value="MQL47173.1"/>
    <property type="molecule type" value="Genomic_DNA"/>
</dbReference>
<dbReference type="RefSeq" id="WP_152962030.1">
    <property type="nucleotide sequence ID" value="NZ_CAWOZU010000011.1"/>
</dbReference>
<feature type="transmembrane region" description="Helical" evidence="4">
    <location>
        <begin position="31"/>
        <end position="48"/>
    </location>
</feature>
<dbReference type="InterPro" id="IPR050330">
    <property type="entry name" value="Bact_OuterMem_StrucFunc"/>
</dbReference>
<dbReference type="InterPro" id="IPR036737">
    <property type="entry name" value="OmpA-like_sf"/>
</dbReference>
<evidence type="ECO:0000313" key="7">
    <source>
        <dbReference type="Proteomes" id="UP000481739"/>
    </source>
</evidence>
<dbReference type="PROSITE" id="PS51123">
    <property type="entry name" value="OMPA_2"/>
    <property type="match status" value="1"/>
</dbReference>
<keyword evidence="4" id="KW-1133">Transmembrane helix</keyword>
<proteinExistence type="predicted"/>
<organism evidence="6 7">
    <name type="scientific">Photorhabdus khanii</name>
    <dbReference type="NCBI Taxonomy" id="1004150"/>
    <lineage>
        <taxon>Bacteria</taxon>
        <taxon>Pseudomonadati</taxon>
        <taxon>Pseudomonadota</taxon>
        <taxon>Gammaproteobacteria</taxon>
        <taxon>Enterobacterales</taxon>
        <taxon>Morganellaceae</taxon>
        <taxon>Photorhabdus</taxon>
    </lineage>
</organism>
<dbReference type="PRINTS" id="PR01021">
    <property type="entry name" value="OMPADOMAIN"/>
</dbReference>
<dbReference type="CDD" id="cd07185">
    <property type="entry name" value="OmpA_C-like"/>
    <property type="match status" value="1"/>
</dbReference>
<dbReference type="PANTHER" id="PTHR30329">
    <property type="entry name" value="STATOR ELEMENT OF FLAGELLAR MOTOR COMPLEX"/>
    <property type="match status" value="1"/>
</dbReference>
<dbReference type="SUPFAM" id="SSF103088">
    <property type="entry name" value="OmpA-like"/>
    <property type="match status" value="1"/>
</dbReference>
<keyword evidence="4" id="KW-0812">Transmembrane</keyword>
<gene>
    <name evidence="6" type="ORF">GEA64_03825</name>
</gene>
<feature type="domain" description="OmpA-like" evidence="5">
    <location>
        <begin position="430"/>
        <end position="548"/>
    </location>
</feature>
<evidence type="ECO:0000256" key="4">
    <source>
        <dbReference type="SAM" id="Phobius"/>
    </source>
</evidence>
<dbReference type="Gene3D" id="3.30.1330.60">
    <property type="entry name" value="OmpA-like domain"/>
    <property type="match status" value="1"/>
</dbReference>
<comment type="caution">
    <text evidence="6">The sequence shown here is derived from an EMBL/GenBank/DDBJ whole genome shotgun (WGS) entry which is preliminary data.</text>
</comment>
<accession>A0A7C9GHM7</accession>
<dbReference type="Proteomes" id="UP000481739">
    <property type="component" value="Unassembled WGS sequence"/>
</dbReference>
<evidence type="ECO:0000313" key="6">
    <source>
        <dbReference type="EMBL" id="MQL47173.1"/>
    </source>
</evidence>
<name>A0A7C9GHM7_9GAMM</name>
<keyword evidence="2 3" id="KW-0472">Membrane</keyword>
<dbReference type="Pfam" id="PF00691">
    <property type="entry name" value="OmpA"/>
    <property type="match status" value="1"/>
</dbReference>
<sequence length="552" mass="60765">MSGALRRALWLLAGVLAAVLCRFFFPLSKVSVAVWLGVILMVTIIAWWQTGRAVREMSCQDRVGRLLAALPAPSWRQPVVLTCGENVASLFAGELLRVTSQGCFICVRRQSEMSALAEAIMAARPDWSPQISVLLTLFPEQQRDQAVMTAQIRAFRYQVASVAQLTACHTPAFIAGYLDGDISPWFELQAGHPMMTVWSEKHSAIGMNTWLTEGEAQQRADRLQQAVAVAAWQRWMGENVLSECQSPEQASPPCYPLAMALMFLPQTPQVNNLWTKWLIARTTLPRISHSTAGAVSVSPFPDALLRLLPRYGGDTPRRRAVAWGMGLLTGFVCLALTASAWNNYRLWRQIRSDLQQYHAMGMKEAGARRQAYHQLKLNAALLEKYRRDGEPVRLGLGLYVGDQLYAPLMAAINRTVLPVSPPVLPQRDKTRPQTLSLNSLSLFDVGQSRLKAGSTKVLINALIHIRAKPGWLIMITGHTDSTGDAAKNQALSLARADAVRDWILHTSDIPPACVVVQGEGATQPIATNSTPAGRTANRRVEIRLVPGAVACR</sequence>
<evidence type="ECO:0000256" key="2">
    <source>
        <dbReference type="ARBA" id="ARBA00023136"/>
    </source>
</evidence>
<protein>
    <submittedName>
        <fullName evidence="6">OmpA family protein</fullName>
    </submittedName>
</protein>
<dbReference type="InterPro" id="IPR006665">
    <property type="entry name" value="OmpA-like"/>
</dbReference>
<evidence type="ECO:0000256" key="1">
    <source>
        <dbReference type="ARBA" id="ARBA00004442"/>
    </source>
</evidence>
<dbReference type="InterPro" id="IPR006664">
    <property type="entry name" value="OMP_bac"/>
</dbReference>
<reference evidence="6 7" key="1">
    <citation type="journal article" date="2019" name="Nature">
        <title>A new antibiotic selectively kills Gram-negative pathogens.</title>
        <authorList>
            <person name="Imai Y."/>
            <person name="Meyer K.J."/>
            <person name="Iinishi A."/>
            <person name="Favre-Godal Q."/>
            <person name="Green R."/>
            <person name="Manuse S."/>
            <person name="Caboni M."/>
            <person name="Mori M."/>
            <person name="Niles S."/>
            <person name="Ghiglieri M."/>
            <person name="Honrao C."/>
            <person name="Ma X."/>
            <person name="Guo J.J."/>
            <person name="Makriyannis A."/>
            <person name="Linares-Otoya L."/>
            <person name="Boehringer N."/>
            <person name="Wuisan Z.G."/>
            <person name="Kaur H."/>
            <person name="Wu R."/>
            <person name="Mateus A."/>
            <person name="Typas A."/>
            <person name="Savitski M.M."/>
            <person name="Espinoza J.L."/>
            <person name="O'Rourke A."/>
            <person name="Nelson K.E."/>
            <person name="Hiller S."/>
            <person name="Noinaj N."/>
            <person name="Schaeberle T.F."/>
            <person name="D'Onofrio A."/>
            <person name="Lewis K."/>
        </authorList>
    </citation>
    <scope>NUCLEOTIDE SEQUENCE [LARGE SCALE GENOMIC DNA]</scope>
    <source>
        <strain evidence="6 7">HGB 1456</strain>
    </source>
</reference>
<comment type="subcellular location">
    <subcellularLocation>
        <location evidence="1">Cell outer membrane</location>
    </subcellularLocation>
</comment>
<feature type="transmembrane region" description="Helical" evidence="4">
    <location>
        <begin position="320"/>
        <end position="341"/>
    </location>
</feature>
<dbReference type="PANTHER" id="PTHR30329:SF20">
    <property type="entry name" value="EXPORTED PROTEIN"/>
    <property type="match status" value="1"/>
</dbReference>
<evidence type="ECO:0000259" key="5">
    <source>
        <dbReference type="PROSITE" id="PS51123"/>
    </source>
</evidence>
<evidence type="ECO:0000256" key="3">
    <source>
        <dbReference type="PROSITE-ProRule" id="PRU00473"/>
    </source>
</evidence>
<dbReference type="AlphaFoldDB" id="A0A7C9GHM7"/>